<dbReference type="AlphaFoldDB" id="A0A9Q0DSC1"/>
<gene>
    <name evidence="2" type="ORF">NHX12_004164</name>
</gene>
<dbReference type="OrthoDB" id="8790008at2759"/>
<proteinExistence type="predicted"/>
<evidence type="ECO:0000256" key="1">
    <source>
        <dbReference type="SAM" id="Phobius"/>
    </source>
</evidence>
<protein>
    <submittedName>
        <fullName evidence="2">Uncharacterized protein</fullName>
    </submittedName>
</protein>
<reference evidence="2" key="1">
    <citation type="submission" date="2022-07" db="EMBL/GenBank/DDBJ databases">
        <title>Chromosome-level genome of Muraenolepis orangiensis.</title>
        <authorList>
            <person name="Kim J."/>
        </authorList>
    </citation>
    <scope>NUCLEOTIDE SEQUENCE</scope>
    <source>
        <strain evidence="2">KU_S4_2022</strain>
        <tissue evidence="2">Muscle</tissue>
    </source>
</reference>
<sequence length="188" mass="21514">MPRCTLRKEEPGGGLWAALKDIGPFLRYMESEFNIKVNYSLSTAMVVGIFMAFDKKCYTSPTNLPALVALLLLYGAPSIGINTSAITFILELFENNRWLLTLKEWLKKGLLVLPHFCLGRGLIDMAMNQAVTDVYARFGEEYTMDPFRWDFLGKNLTFMAVEGCVYFLLNLLIQYRFFLTTGEDHWPP</sequence>
<accession>A0A9Q0DSC1</accession>
<comment type="caution">
    <text evidence="2">The sequence shown here is derived from an EMBL/GenBank/DDBJ whole genome shotgun (WGS) entry which is preliminary data.</text>
</comment>
<dbReference type="Proteomes" id="UP001148018">
    <property type="component" value="Unassembled WGS sequence"/>
</dbReference>
<keyword evidence="1" id="KW-0472">Membrane</keyword>
<keyword evidence="1" id="KW-1133">Transmembrane helix</keyword>
<organism evidence="2 3">
    <name type="scientific">Muraenolepis orangiensis</name>
    <name type="common">Patagonian moray cod</name>
    <dbReference type="NCBI Taxonomy" id="630683"/>
    <lineage>
        <taxon>Eukaryota</taxon>
        <taxon>Metazoa</taxon>
        <taxon>Chordata</taxon>
        <taxon>Craniata</taxon>
        <taxon>Vertebrata</taxon>
        <taxon>Euteleostomi</taxon>
        <taxon>Actinopterygii</taxon>
        <taxon>Neopterygii</taxon>
        <taxon>Teleostei</taxon>
        <taxon>Neoteleostei</taxon>
        <taxon>Acanthomorphata</taxon>
        <taxon>Zeiogadaria</taxon>
        <taxon>Gadariae</taxon>
        <taxon>Gadiformes</taxon>
        <taxon>Muraenolepidoidei</taxon>
        <taxon>Muraenolepididae</taxon>
        <taxon>Muraenolepis</taxon>
    </lineage>
</organism>
<name>A0A9Q0DSC1_9TELE</name>
<evidence type="ECO:0000313" key="3">
    <source>
        <dbReference type="Proteomes" id="UP001148018"/>
    </source>
</evidence>
<feature type="transmembrane region" description="Helical" evidence="1">
    <location>
        <begin position="65"/>
        <end position="90"/>
    </location>
</feature>
<feature type="transmembrane region" description="Helical" evidence="1">
    <location>
        <begin position="151"/>
        <end position="173"/>
    </location>
</feature>
<evidence type="ECO:0000313" key="2">
    <source>
        <dbReference type="EMBL" id="KAJ3594859.1"/>
    </source>
</evidence>
<keyword evidence="1" id="KW-0812">Transmembrane</keyword>
<keyword evidence="3" id="KW-1185">Reference proteome</keyword>
<feature type="transmembrane region" description="Helical" evidence="1">
    <location>
        <begin position="37"/>
        <end position="53"/>
    </location>
</feature>
<dbReference type="EMBL" id="JANIIK010000111">
    <property type="protein sequence ID" value="KAJ3594859.1"/>
    <property type="molecule type" value="Genomic_DNA"/>
</dbReference>